<dbReference type="Proteomes" id="UP000757232">
    <property type="component" value="Unassembled WGS sequence"/>
</dbReference>
<name>A0A9Q5HYG5_SANBA</name>
<keyword evidence="1" id="KW-0548">Nucleotidyltransferase</keyword>
<dbReference type="EC" id="2.7.7.48" evidence="1"/>
<evidence type="ECO:0000256" key="1">
    <source>
        <dbReference type="RuleBase" id="RU363098"/>
    </source>
</evidence>
<evidence type="ECO:0000313" key="3">
    <source>
        <dbReference type="EMBL" id="OCB88345.1"/>
    </source>
</evidence>
<protein>
    <recommendedName>
        <fullName evidence="1">RNA-dependent RNA polymerase</fullName>
        <ecNumber evidence="1">2.7.7.48</ecNumber>
    </recommendedName>
</protein>
<proteinExistence type="inferred from homology"/>
<dbReference type="Pfam" id="PF05183">
    <property type="entry name" value="RdRP"/>
    <property type="match status" value="2"/>
</dbReference>
<feature type="domain" description="RDRP core" evidence="2">
    <location>
        <begin position="188"/>
        <end position="531"/>
    </location>
</feature>
<keyword evidence="1" id="KW-0696">RNA-directed RNA polymerase</keyword>
<dbReference type="GO" id="GO:0003723">
    <property type="term" value="F:RNA binding"/>
    <property type="evidence" value="ECO:0007669"/>
    <property type="project" value="UniProtKB-KW"/>
</dbReference>
<sequence length="785" mass="89743">MVEKPICDVWNAQLPLGYYSGTAIDASRGARPSCRAFRLVGDSLKFLFLRVPRSYPGSKLRLALKSIIQDGLTIEFRIGQGNFEYLKFAFLGFTESTLKSGQIILLQKRVNNADTTPHVSSVLLDFGDLQDVFRRHGPGKYVARLGLSFSATIQSVNPTRDQVARIEDDTADDGKFGQGTVLTREHVIRRGGIKGLLVAYPDDKFDTICRMNKIRIPEQYKFVYRPSMLKYRGGPTHIEINGISEAPKRSRLSLPIIVILALKELIKLHLRSIEMIAYDRREALNYIEGDLDAEGDGFYQDLYEMLLAGHSLNEPYLRKMLRDYQRVQRSALKEKLNVNVQCHFKKSCYVYGVVDELGVLGEDEVYIHLPQREGVLVSEVLIARLPSHKPSDVRLMKAVSKPELHFLSNCIVFPRTGRYSIPGSMSGGDLDGDVYFVCWEPTIFPRRTVWPDQASSQSTNPSVDWSRRNLNAALVELFVEQRHNNLLGRASMEWQSVVESYFRMAGAQYSMKLAEIIEEALDILKSGGSYTALWDRYNTILSEYCVESENMKQRGSKLRKLRNLIPSIEEYEEVTYSRAQDQDLILRDENCQDWWDCYQNGRDLIEPFNKGLALAKNKDVMEQNEGISRRRGEDGPTHVETYITRFVNKHFPRASDSILGKNNRMSYIQASAWYAVGYERDRPAFAWLGARFLNNIKSYTTNEGRPGLSVGPLKRLQDIDDFRDPTREIWLLRRRVDNNRTSVETAFTANYINQLQLDSDESEQSEDEFSGLEMGFIGFAEVVPD</sequence>
<dbReference type="PANTHER" id="PTHR23079:SF55">
    <property type="entry name" value="RNA-DIRECTED RNA POLYMERASE"/>
    <property type="match status" value="1"/>
</dbReference>
<keyword evidence="1" id="KW-0808">Transferase</keyword>
<dbReference type="InterPro" id="IPR007855">
    <property type="entry name" value="RDRP"/>
</dbReference>
<keyword evidence="1" id="KW-0694">RNA-binding</keyword>
<dbReference type="GO" id="GO:0030422">
    <property type="term" value="P:siRNA processing"/>
    <property type="evidence" value="ECO:0007669"/>
    <property type="project" value="TreeGrafter"/>
</dbReference>
<comment type="similarity">
    <text evidence="1">Belongs to the RdRP family.</text>
</comment>
<dbReference type="GO" id="GO:0031380">
    <property type="term" value="C:nuclear RNA-directed RNA polymerase complex"/>
    <property type="evidence" value="ECO:0007669"/>
    <property type="project" value="TreeGrafter"/>
</dbReference>
<dbReference type="OrthoDB" id="6513042at2759"/>
<dbReference type="EMBL" id="LNZH02000180">
    <property type="protein sequence ID" value="OCB88345.1"/>
    <property type="molecule type" value="Genomic_DNA"/>
</dbReference>
<dbReference type="InterPro" id="IPR057596">
    <property type="entry name" value="RDRP_core"/>
</dbReference>
<accession>A0A9Q5HYG5</accession>
<dbReference type="AlphaFoldDB" id="A0A9Q5HYG5"/>
<comment type="catalytic activity">
    <reaction evidence="1">
        <text>RNA(n) + a ribonucleoside 5'-triphosphate = RNA(n+1) + diphosphate</text>
        <dbReference type="Rhea" id="RHEA:21248"/>
        <dbReference type="Rhea" id="RHEA-COMP:14527"/>
        <dbReference type="Rhea" id="RHEA-COMP:17342"/>
        <dbReference type="ChEBI" id="CHEBI:33019"/>
        <dbReference type="ChEBI" id="CHEBI:61557"/>
        <dbReference type="ChEBI" id="CHEBI:140395"/>
        <dbReference type="EC" id="2.7.7.48"/>
    </reaction>
</comment>
<comment type="caution">
    <text evidence="3">The sequence shown here is derived from an EMBL/GenBank/DDBJ whole genome shotgun (WGS) entry which is preliminary data.</text>
</comment>
<evidence type="ECO:0000313" key="4">
    <source>
        <dbReference type="Proteomes" id="UP000757232"/>
    </source>
</evidence>
<dbReference type="PANTHER" id="PTHR23079">
    <property type="entry name" value="RNA-DEPENDENT RNA POLYMERASE"/>
    <property type="match status" value="1"/>
</dbReference>
<feature type="domain" description="RDRP core" evidence="2">
    <location>
        <begin position="87"/>
        <end position="173"/>
    </location>
</feature>
<organism evidence="3 4">
    <name type="scientific">Sanghuangporus baumii</name>
    <name type="common">Phellinus baumii</name>
    <dbReference type="NCBI Taxonomy" id="108892"/>
    <lineage>
        <taxon>Eukaryota</taxon>
        <taxon>Fungi</taxon>
        <taxon>Dikarya</taxon>
        <taxon>Basidiomycota</taxon>
        <taxon>Agaricomycotina</taxon>
        <taxon>Agaricomycetes</taxon>
        <taxon>Hymenochaetales</taxon>
        <taxon>Hymenochaetaceae</taxon>
        <taxon>Sanghuangporus</taxon>
    </lineage>
</organism>
<reference evidence="3" key="1">
    <citation type="submission" date="2016-06" db="EMBL/GenBank/DDBJ databases">
        <title>Draft Genome sequence of the fungus Inonotus baumii.</title>
        <authorList>
            <person name="Zhu H."/>
            <person name="Lin W."/>
        </authorList>
    </citation>
    <scope>NUCLEOTIDE SEQUENCE</scope>
    <source>
        <strain evidence="3">821</strain>
    </source>
</reference>
<evidence type="ECO:0000259" key="2">
    <source>
        <dbReference type="Pfam" id="PF05183"/>
    </source>
</evidence>
<keyword evidence="4" id="KW-1185">Reference proteome</keyword>
<gene>
    <name evidence="3" type="ORF">A7U60_g4547</name>
</gene>
<dbReference type="GO" id="GO:0003968">
    <property type="term" value="F:RNA-directed RNA polymerase activity"/>
    <property type="evidence" value="ECO:0007669"/>
    <property type="project" value="UniProtKB-KW"/>
</dbReference>